<organism evidence="1 2">
    <name type="scientific">Candidatus Curtissbacteria bacterium RIFCSPHIGHO2_12_41_11</name>
    <dbReference type="NCBI Taxonomy" id="1797718"/>
    <lineage>
        <taxon>Bacteria</taxon>
        <taxon>Candidatus Curtissiibacteriota</taxon>
    </lineage>
</organism>
<protein>
    <submittedName>
        <fullName evidence="1">Uncharacterized protein</fullName>
    </submittedName>
</protein>
<evidence type="ECO:0000313" key="2">
    <source>
        <dbReference type="Proteomes" id="UP000178393"/>
    </source>
</evidence>
<dbReference type="AlphaFoldDB" id="A0A1F5H710"/>
<name>A0A1F5H710_9BACT</name>
<sequence>MKYDYFISSRWRNRDQVLDLVSKLRRKGKKVFCFMEGKQGFDPNEDPEKVMKSFESIPDWRNNKTIKRIFKIDLQGLKDSMAVIVLLPGGKSTHLEAGIAYGLNKKLILIGEQKETESLYLIFKEVFPSVPSFLKTVR</sequence>
<evidence type="ECO:0000313" key="1">
    <source>
        <dbReference type="EMBL" id="OGD99956.1"/>
    </source>
</evidence>
<comment type="caution">
    <text evidence="1">The sequence shown here is derived from an EMBL/GenBank/DDBJ whole genome shotgun (WGS) entry which is preliminary data.</text>
</comment>
<gene>
    <name evidence="1" type="ORF">A2W45_02490</name>
</gene>
<proteinExistence type="predicted"/>
<reference evidence="1 2" key="1">
    <citation type="journal article" date="2016" name="Nat. Commun.">
        <title>Thousands of microbial genomes shed light on interconnected biogeochemical processes in an aquifer system.</title>
        <authorList>
            <person name="Anantharaman K."/>
            <person name="Brown C.T."/>
            <person name="Hug L.A."/>
            <person name="Sharon I."/>
            <person name="Castelle C.J."/>
            <person name="Probst A.J."/>
            <person name="Thomas B.C."/>
            <person name="Singh A."/>
            <person name="Wilkins M.J."/>
            <person name="Karaoz U."/>
            <person name="Brodie E.L."/>
            <person name="Williams K.H."/>
            <person name="Hubbard S.S."/>
            <person name="Banfield J.F."/>
        </authorList>
    </citation>
    <scope>NUCLEOTIDE SEQUENCE [LARGE SCALE GENOMIC DNA]</scope>
</reference>
<accession>A0A1F5H710</accession>
<dbReference type="Gene3D" id="3.40.50.450">
    <property type="match status" value="1"/>
</dbReference>
<dbReference type="Proteomes" id="UP000178393">
    <property type="component" value="Unassembled WGS sequence"/>
</dbReference>
<dbReference type="EMBL" id="MFBH01000018">
    <property type="protein sequence ID" value="OGD99956.1"/>
    <property type="molecule type" value="Genomic_DNA"/>
</dbReference>